<dbReference type="Gene3D" id="3.90.1200.10">
    <property type="match status" value="1"/>
</dbReference>
<evidence type="ECO:0000313" key="3">
    <source>
        <dbReference type="Proteomes" id="UP000430368"/>
    </source>
</evidence>
<accession>A0ABX6GL92</accession>
<dbReference type="EMBL" id="CP041764">
    <property type="protein sequence ID" value="QHA87045.1"/>
    <property type="molecule type" value="Genomic_DNA"/>
</dbReference>
<reference evidence="2 3" key="1">
    <citation type="submission" date="2019-07" db="EMBL/GenBank/DDBJ databases">
        <title>Serratia dokdonensis sp. nov., an elicitor of systemic resistance in Nicotiana Tabacum.</title>
        <authorList>
            <person name="Son J.-S."/>
            <person name="Hwang Y.-J."/>
            <person name="Lee S.-Y."/>
            <person name="Ghim S.-Y."/>
        </authorList>
    </citation>
    <scope>NUCLEOTIDE SEQUENCE [LARGE SCALE GENOMIC DNA]</scope>
    <source>
        <strain evidence="2 3">KUDC3025</strain>
    </source>
</reference>
<proteinExistence type="predicted"/>
<name>A0ABX6GL92_9GAMM</name>
<evidence type="ECO:0000313" key="2">
    <source>
        <dbReference type="EMBL" id="QHA87045.1"/>
    </source>
</evidence>
<feature type="domain" description="Aminoglycoside phosphotransferase" evidence="1">
    <location>
        <begin position="148"/>
        <end position="309"/>
    </location>
</feature>
<keyword evidence="3" id="KW-1185">Reference proteome</keyword>
<dbReference type="SUPFAM" id="SSF56112">
    <property type="entry name" value="Protein kinase-like (PK-like)"/>
    <property type="match status" value="1"/>
</dbReference>
<dbReference type="InterPro" id="IPR002575">
    <property type="entry name" value="Aminoglycoside_PTrfase"/>
</dbReference>
<gene>
    <name evidence="2" type="ORF">FO014_08840</name>
</gene>
<sequence length="378" mass="42210">MKLPEIMFALSGGIWRLQRCWPSLVDSQPPAVKRIIVEATPMHGDRSRRHAALLSVNPLQPEEALWLQLHPYGQDAALPALTEHLQHALRDDPSAVVVAHRRGKRAVIRSVRGFVKVLRPGKAPTLVHRQACAARYYGGHAVLAALLQHDDAALITAPLAGRTLAELGNDPSLDDGGLAGCWFAFGSMMRRCQRELPADWCGLPQHRLEDEWRIVDDWLMRMMLSGQVPPERVLVLHQRSQQLCGALAGEGVVPLSLLHRDLHDKQVLFTPDGPALLDFDTLALGDAALDLGNVLAHLRLRAYQHAWCSELEPSLSFTRFRLARQALLNGWAPDEASMARANLFTELSWIRLAGVYQWRPAWQKMAKHMVQADDHQGL</sequence>
<dbReference type="InterPro" id="IPR011009">
    <property type="entry name" value="Kinase-like_dom_sf"/>
</dbReference>
<protein>
    <submittedName>
        <fullName evidence="2">Phosphotransferase</fullName>
    </submittedName>
</protein>
<organism evidence="2 3">
    <name type="scientific">Serratia rhizosphaerae</name>
    <dbReference type="NCBI Taxonomy" id="2597702"/>
    <lineage>
        <taxon>Bacteria</taxon>
        <taxon>Pseudomonadati</taxon>
        <taxon>Pseudomonadota</taxon>
        <taxon>Gammaproteobacteria</taxon>
        <taxon>Enterobacterales</taxon>
        <taxon>Yersiniaceae</taxon>
        <taxon>Serratia</taxon>
    </lineage>
</organism>
<dbReference type="Pfam" id="PF01636">
    <property type="entry name" value="APH"/>
    <property type="match status" value="1"/>
</dbReference>
<evidence type="ECO:0000259" key="1">
    <source>
        <dbReference type="Pfam" id="PF01636"/>
    </source>
</evidence>
<dbReference type="Proteomes" id="UP000430368">
    <property type="component" value="Chromosome"/>
</dbReference>